<dbReference type="Pfam" id="PF13877">
    <property type="entry name" value="RPAP3_C"/>
    <property type="match status" value="1"/>
</dbReference>
<feature type="domain" description="RNA-polymerase II-associated protein 3-like C-terminal" evidence="7">
    <location>
        <begin position="214"/>
        <end position="293"/>
    </location>
</feature>
<protein>
    <recommendedName>
        <fullName evidence="4">RNA polymerase II-associated protein 3</fullName>
    </recommendedName>
</protein>
<proteinExistence type="inferred from homology"/>
<dbReference type="InterPro" id="IPR019734">
    <property type="entry name" value="TPR_rpt"/>
</dbReference>
<dbReference type="PANTHER" id="PTHR46423:SF1">
    <property type="entry name" value="RNA POLYMERASE II-ASSOCIATED PROTEIN 3"/>
    <property type="match status" value="1"/>
</dbReference>
<dbReference type="Proteomes" id="UP001497383">
    <property type="component" value="Chromosome 1"/>
</dbReference>
<dbReference type="Gene3D" id="1.25.40.10">
    <property type="entry name" value="Tetratricopeptide repeat domain"/>
    <property type="match status" value="1"/>
</dbReference>
<feature type="region of interest" description="Disordered" evidence="6">
    <location>
        <begin position="158"/>
        <end position="177"/>
    </location>
</feature>
<keyword evidence="9" id="KW-1185">Reference proteome</keyword>
<feature type="repeat" description="TPR" evidence="5">
    <location>
        <begin position="75"/>
        <end position="108"/>
    </location>
</feature>
<keyword evidence="2 5" id="KW-0802">TPR repeat</keyword>
<organism evidence="8 9">
    <name type="scientific">Lodderomyces beijingensis</name>
    <dbReference type="NCBI Taxonomy" id="1775926"/>
    <lineage>
        <taxon>Eukaryota</taxon>
        <taxon>Fungi</taxon>
        <taxon>Dikarya</taxon>
        <taxon>Ascomycota</taxon>
        <taxon>Saccharomycotina</taxon>
        <taxon>Pichiomycetes</taxon>
        <taxon>Debaryomycetaceae</taxon>
        <taxon>Candida/Lodderomyces clade</taxon>
        <taxon>Lodderomyces</taxon>
    </lineage>
</organism>
<gene>
    <name evidence="8" type="ORF">LODBEIA_P05640</name>
</gene>
<dbReference type="SMART" id="SM00028">
    <property type="entry name" value="TPR"/>
    <property type="match status" value="3"/>
</dbReference>
<dbReference type="RefSeq" id="XP_066827502.1">
    <property type="nucleotide sequence ID" value="XM_066975994.1"/>
</dbReference>
<evidence type="ECO:0000256" key="3">
    <source>
        <dbReference type="ARBA" id="ARBA00038275"/>
    </source>
</evidence>
<dbReference type="PROSITE" id="PS50005">
    <property type="entry name" value="TPR"/>
    <property type="match status" value="1"/>
</dbReference>
<dbReference type="InterPro" id="IPR025986">
    <property type="entry name" value="RPAP3-like_C"/>
</dbReference>
<evidence type="ECO:0000256" key="1">
    <source>
        <dbReference type="ARBA" id="ARBA00022737"/>
    </source>
</evidence>
<comment type="similarity">
    <text evidence="3">Belongs to the RPAP3 family.</text>
</comment>
<dbReference type="PANTHER" id="PTHR46423">
    <property type="entry name" value="RNA POLYMERASE II-ASSOCIATED PROTEIN 3"/>
    <property type="match status" value="1"/>
</dbReference>
<accession>A0ABP0ZDT6</accession>
<evidence type="ECO:0000313" key="8">
    <source>
        <dbReference type="EMBL" id="CAK9435965.1"/>
    </source>
</evidence>
<dbReference type="EMBL" id="OZ022405">
    <property type="protein sequence ID" value="CAK9435965.1"/>
    <property type="molecule type" value="Genomic_DNA"/>
</dbReference>
<sequence length="302" mass="33894">MTSAEELKEHGNRAFAQKEFAKAAQIYRDAIQLDMYNPVLYSNRAQCFLNLRDYERAYQDAISGLNLGASHALQIKLTFRKAMALKELGRWDRARETFKDVLRIDPLNNAAKMELDLLPSTLNAASGAMDEEKPIVIEIVERLPEEFANLLKDNAKSDTLNSDANSNPNLDPDPQSSSAVDAEIENLFGKNSLKEETEIEPKKIQSDFASYTSSPLRFLSAMKNVPQAQKANAYNYVLNLDEGSYSELFSESGIDPDFLQFFLEAANYALENNPSQSLSLLILQRLRQFSSFKRSKLSSAPG</sequence>
<dbReference type="InterPro" id="IPR011990">
    <property type="entry name" value="TPR-like_helical_dom_sf"/>
</dbReference>
<evidence type="ECO:0000256" key="6">
    <source>
        <dbReference type="SAM" id="MobiDB-lite"/>
    </source>
</evidence>
<evidence type="ECO:0000256" key="2">
    <source>
        <dbReference type="ARBA" id="ARBA00022803"/>
    </source>
</evidence>
<keyword evidence="1" id="KW-0677">Repeat</keyword>
<dbReference type="GeneID" id="92205760"/>
<evidence type="ECO:0000256" key="4">
    <source>
        <dbReference type="ARBA" id="ARBA00040133"/>
    </source>
</evidence>
<evidence type="ECO:0000259" key="7">
    <source>
        <dbReference type="Pfam" id="PF13877"/>
    </source>
</evidence>
<dbReference type="Pfam" id="PF13181">
    <property type="entry name" value="TPR_8"/>
    <property type="match status" value="1"/>
</dbReference>
<dbReference type="SUPFAM" id="SSF48452">
    <property type="entry name" value="TPR-like"/>
    <property type="match status" value="1"/>
</dbReference>
<name>A0ABP0ZDT6_9ASCO</name>
<dbReference type="InterPro" id="IPR051966">
    <property type="entry name" value="RPAP3"/>
</dbReference>
<evidence type="ECO:0000313" key="9">
    <source>
        <dbReference type="Proteomes" id="UP001497383"/>
    </source>
</evidence>
<evidence type="ECO:0000256" key="5">
    <source>
        <dbReference type="PROSITE-ProRule" id="PRU00339"/>
    </source>
</evidence>
<reference evidence="8 9" key="1">
    <citation type="submission" date="2024-03" db="EMBL/GenBank/DDBJ databases">
        <authorList>
            <person name="Brejova B."/>
        </authorList>
    </citation>
    <scope>NUCLEOTIDE SEQUENCE [LARGE SCALE GENOMIC DNA]</scope>
    <source>
        <strain evidence="8 9">CBS 14171</strain>
    </source>
</reference>